<dbReference type="OrthoDB" id="10639750at2759"/>
<evidence type="ECO:0000313" key="2">
    <source>
        <dbReference type="Proteomes" id="UP000016927"/>
    </source>
</evidence>
<dbReference type="Proteomes" id="UP000016927">
    <property type="component" value="Unassembled WGS sequence"/>
</dbReference>
<accession>R0KTA6</accession>
<name>R0KTA6_NOSB1</name>
<sequence>MLQRFNDFLDLFRNNLLIEYNRNPLLKSKLIPISKYYTLACTGDRIFLKYLNKLKYFNNSKTTIPQYYGGIRKNNKVGFNKDLNITTSLPLLPSFYNFNLKNYLNFIFLKFKNLFLDNKTLLKFKIEEEVIPKLNLKDIRNIEYLGKNEFVMEGEGEDGSNLQIKIKVKEEEGGVVIEKEEVIGLWVMMR</sequence>
<gene>
    <name evidence="1" type="ORF">NBO_73g0023</name>
</gene>
<dbReference type="AlphaFoldDB" id="R0KTA6"/>
<dbReference type="EMBL" id="KB908981">
    <property type="protein sequence ID" value="EOB13457.1"/>
    <property type="molecule type" value="Genomic_DNA"/>
</dbReference>
<evidence type="ECO:0000313" key="1">
    <source>
        <dbReference type="EMBL" id="EOB13457.1"/>
    </source>
</evidence>
<dbReference type="HOGENOM" id="CLU_1428387_0_0_1"/>
<dbReference type="VEuPathDB" id="MicrosporidiaDB:NBO_73g0023"/>
<organism evidence="1 2">
    <name type="scientific">Nosema bombycis (strain CQ1 / CVCC 102059)</name>
    <name type="common">Microsporidian parasite</name>
    <name type="synonym">Pebrine of silkworm</name>
    <dbReference type="NCBI Taxonomy" id="578461"/>
    <lineage>
        <taxon>Eukaryota</taxon>
        <taxon>Fungi</taxon>
        <taxon>Fungi incertae sedis</taxon>
        <taxon>Microsporidia</taxon>
        <taxon>Nosematidae</taxon>
        <taxon>Nosema</taxon>
    </lineage>
</organism>
<reference evidence="1 2" key="1">
    <citation type="journal article" date="2013" name="BMC Genomics">
        <title>Comparative genomics of parasitic silkworm microsporidia reveal an association between genome expansion and host adaptation.</title>
        <authorList>
            <person name="Pan G."/>
            <person name="Xu J."/>
            <person name="Li T."/>
            <person name="Xia Q."/>
            <person name="Liu S.L."/>
            <person name="Zhang G."/>
            <person name="Li S."/>
            <person name="Li C."/>
            <person name="Liu H."/>
            <person name="Yang L."/>
            <person name="Liu T."/>
            <person name="Zhang X."/>
            <person name="Wu Z."/>
            <person name="Fan W."/>
            <person name="Dang X."/>
            <person name="Xiang H."/>
            <person name="Tao M."/>
            <person name="Li Y."/>
            <person name="Hu J."/>
            <person name="Li Z."/>
            <person name="Lin L."/>
            <person name="Luo J."/>
            <person name="Geng L."/>
            <person name="Wang L."/>
            <person name="Long M."/>
            <person name="Wan Y."/>
            <person name="He N."/>
            <person name="Zhang Z."/>
            <person name="Lu C."/>
            <person name="Keeling P.J."/>
            <person name="Wang J."/>
            <person name="Xiang Z."/>
            <person name="Zhou Z."/>
        </authorList>
    </citation>
    <scope>NUCLEOTIDE SEQUENCE [LARGE SCALE GENOMIC DNA]</scope>
    <source>
        <strain evidence="2">CQ1 / CVCC 102059</strain>
    </source>
</reference>
<keyword evidence="2" id="KW-1185">Reference proteome</keyword>
<proteinExistence type="predicted"/>
<protein>
    <submittedName>
        <fullName evidence="1">Uncharacterized protein</fullName>
    </submittedName>
</protein>